<dbReference type="GO" id="GO:0004523">
    <property type="term" value="F:RNA-DNA hybrid ribonuclease activity"/>
    <property type="evidence" value="ECO:0007669"/>
    <property type="project" value="InterPro"/>
</dbReference>
<name>A0A8S0P8H3_OLEEU</name>
<dbReference type="SUPFAM" id="SSF53098">
    <property type="entry name" value="Ribonuclease H-like"/>
    <property type="match status" value="1"/>
</dbReference>
<dbReference type="PANTHER" id="PTHR47723">
    <property type="entry name" value="OS05G0353850 PROTEIN"/>
    <property type="match status" value="1"/>
</dbReference>
<proteinExistence type="predicted"/>
<feature type="domain" description="RNase H type-1" evidence="1">
    <location>
        <begin position="2"/>
        <end position="63"/>
    </location>
</feature>
<dbReference type="InterPro" id="IPR053151">
    <property type="entry name" value="RNase_H-like"/>
</dbReference>
<dbReference type="Gramene" id="OE9D000643T1">
    <property type="protein sequence ID" value="OE9D000643C1"/>
    <property type="gene ID" value="OE9D000643"/>
</dbReference>
<gene>
    <name evidence="2" type="ORF">OLEA9_D000643</name>
</gene>
<dbReference type="InterPro" id="IPR036397">
    <property type="entry name" value="RNaseH_sf"/>
</dbReference>
<dbReference type="OrthoDB" id="1752172at2759"/>
<keyword evidence="2" id="KW-0675">Receptor</keyword>
<dbReference type="Gene3D" id="3.30.420.10">
    <property type="entry name" value="Ribonuclease H-like superfamily/Ribonuclease H"/>
    <property type="match status" value="1"/>
</dbReference>
<dbReference type="Pfam" id="PF13456">
    <property type="entry name" value="RVT_3"/>
    <property type="match status" value="1"/>
</dbReference>
<organism evidence="2 3">
    <name type="scientific">Olea europaea subsp. europaea</name>
    <dbReference type="NCBI Taxonomy" id="158383"/>
    <lineage>
        <taxon>Eukaryota</taxon>
        <taxon>Viridiplantae</taxon>
        <taxon>Streptophyta</taxon>
        <taxon>Embryophyta</taxon>
        <taxon>Tracheophyta</taxon>
        <taxon>Spermatophyta</taxon>
        <taxon>Magnoliopsida</taxon>
        <taxon>eudicotyledons</taxon>
        <taxon>Gunneridae</taxon>
        <taxon>Pentapetalae</taxon>
        <taxon>asterids</taxon>
        <taxon>lamiids</taxon>
        <taxon>Lamiales</taxon>
        <taxon>Oleaceae</taxon>
        <taxon>Oleeae</taxon>
        <taxon>Olea</taxon>
    </lineage>
</organism>
<evidence type="ECO:0000313" key="3">
    <source>
        <dbReference type="Proteomes" id="UP000594638"/>
    </source>
</evidence>
<dbReference type="GO" id="GO:0003676">
    <property type="term" value="F:nucleic acid binding"/>
    <property type="evidence" value="ECO:0007669"/>
    <property type="project" value="InterPro"/>
</dbReference>
<reference evidence="2 3" key="1">
    <citation type="submission" date="2019-12" db="EMBL/GenBank/DDBJ databases">
        <authorList>
            <person name="Alioto T."/>
            <person name="Alioto T."/>
            <person name="Gomez Garrido J."/>
        </authorList>
    </citation>
    <scope>NUCLEOTIDE SEQUENCE [LARGE SCALE GENOMIC DNA]</scope>
</reference>
<evidence type="ECO:0000259" key="1">
    <source>
        <dbReference type="Pfam" id="PF13456"/>
    </source>
</evidence>
<dbReference type="PANTHER" id="PTHR47723:SF19">
    <property type="entry name" value="POLYNUCLEOTIDYL TRANSFERASE, RIBONUCLEASE H-LIKE SUPERFAMILY PROTEIN"/>
    <property type="match status" value="1"/>
</dbReference>
<protein>
    <submittedName>
        <fullName evidence="2">Nodulation receptor kinase-like</fullName>
    </submittedName>
</protein>
<keyword evidence="3" id="KW-1185">Reference proteome</keyword>
<feature type="non-terminal residue" evidence="2">
    <location>
        <position position="72"/>
    </location>
</feature>
<keyword evidence="2" id="KW-0808">Transferase</keyword>
<dbReference type="InterPro" id="IPR002156">
    <property type="entry name" value="RNaseH_domain"/>
</dbReference>
<dbReference type="GO" id="GO:0016301">
    <property type="term" value="F:kinase activity"/>
    <property type="evidence" value="ECO:0007669"/>
    <property type="project" value="UniProtKB-KW"/>
</dbReference>
<accession>A0A8S0P8H3</accession>
<dbReference type="Proteomes" id="UP000594638">
    <property type="component" value="Unassembled WGS sequence"/>
</dbReference>
<dbReference type="EMBL" id="CACTIH010000009">
    <property type="protein sequence ID" value="CAA2933935.1"/>
    <property type="molecule type" value="Genomic_DNA"/>
</dbReference>
<comment type="caution">
    <text evidence="2">The sequence shown here is derived from an EMBL/GenBank/DDBJ whole genome shotgun (WGS) entry which is preliminary data.</text>
</comment>
<keyword evidence="2" id="KW-0418">Kinase</keyword>
<dbReference type="InterPro" id="IPR012337">
    <property type="entry name" value="RNaseH-like_sf"/>
</dbReference>
<sequence length="72" mass="8454">MGINRLEVEIDSLIIVNWLRRKVCGIWYLEDYWEEIQYMLPIISCRIQHIYREGTSVADILSKLGASCVSHI</sequence>
<dbReference type="AlphaFoldDB" id="A0A8S0P8H3"/>
<evidence type="ECO:0000313" key="2">
    <source>
        <dbReference type="EMBL" id="CAA2933935.1"/>
    </source>
</evidence>